<dbReference type="AlphaFoldDB" id="A0A1M6E8A0"/>
<accession>A0A1M6E8A0</accession>
<dbReference type="EMBL" id="FQZF01000005">
    <property type="protein sequence ID" value="SHI81726.1"/>
    <property type="molecule type" value="Genomic_DNA"/>
</dbReference>
<evidence type="ECO:0000256" key="3">
    <source>
        <dbReference type="SAM" id="Phobius"/>
    </source>
</evidence>
<protein>
    <submittedName>
        <fullName evidence="4">Flagellar biosynthetic protein FlhB</fullName>
    </submittedName>
</protein>
<feature type="transmembrane region" description="Helical" evidence="3">
    <location>
        <begin position="82"/>
        <end position="107"/>
    </location>
</feature>
<evidence type="ECO:0000313" key="5">
    <source>
        <dbReference type="Proteomes" id="UP000184387"/>
    </source>
</evidence>
<comment type="similarity">
    <text evidence="1">Belongs to the type III secretion exporter family.</text>
</comment>
<dbReference type="OrthoDB" id="9807950at2"/>
<keyword evidence="3" id="KW-0472">Membrane</keyword>
<dbReference type="InterPro" id="IPR006135">
    <property type="entry name" value="T3SS_substrate_exporter"/>
</dbReference>
<feature type="transmembrane region" description="Helical" evidence="3">
    <location>
        <begin position="39"/>
        <end position="61"/>
    </location>
</feature>
<dbReference type="PANTHER" id="PTHR30531">
    <property type="entry name" value="FLAGELLAR BIOSYNTHETIC PROTEIN FLHB"/>
    <property type="match status" value="1"/>
</dbReference>
<dbReference type="GO" id="GO:0009306">
    <property type="term" value="P:protein secretion"/>
    <property type="evidence" value="ECO:0007669"/>
    <property type="project" value="InterPro"/>
</dbReference>
<evidence type="ECO:0000256" key="2">
    <source>
        <dbReference type="SAM" id="MobiDB-lite"/>
    </source>
</evidence>
<organism evidence="4 5">
    <name type="scientific">Muricoccus roseus</name>
    <dbReference type="NCBI Taxonomy" id="198092"/>
    <lineage>
        <taxon>Bacteria</taxon>
        <taxon>Pseudomonadati</taxon>
        <taxon>Pseudomonadota</taxon>
        <taxon>Alphaproteobacteria</taxon>
        <taxon>Acetobacterales</taxon>
        <taxon>Roseomonadaceae</taxon>
        <taxon>Muricoccus</taxon>
    </lineage>
</organism>
<feature type="region of interest" description="Disordered" evidence="2">
    <location>
        <begin position="1"/>
        <end position="26"/>
    </location>
</feature>
<evidence type="ECO:0000313" key="4">
    <source>
        <dbReference type="EMBL" id="SHI81726.1"/>
    </source>
</evidence>
<dbReference type="STRING" id="198092.SAMN02745194_01151"/>
<gene>
    <name evidence="4" type="ORF">SAMN02745194_01151</name>
</gene>
<dbReference type="PRINTS" id="PR00950">
    <property type="entry name" value="TYPE3IMSPROT"/>
</dbReference>
<reference evidence="4 5" key="1">
    <citation type="submission" date="2016-11" db="EMBL/GenBank/DDBJ databases">
        <authorList>
            <person name="Jaros S."/>
            <person name="Januszkiewicz K."/>
            <person name="Wedrychowicz H."/>
        </authorList>
    </citation>
    <scope>NUCLEOTIDE SEQUENCE [LARGE SCALE GENOMIC DNA]</scope>
    <source>
        <strain evidence="4 5">DSM 14916</strain>
    </source>
</reference>
<feature type="transmembrane region" description="Helical" evidence="3">
    <location>
        <begin position="189"/>
        <end position="210"/>
    </location>
</feature>
<evidence type="ECO:0000256" key="1">
    <source>
        <dbReference type="ARBA" id="ARBA00010690"/>
    </source>
</evidence>
<keyword evidence="4" id="KW-0969">Cilium</keyword>
<dbReference type="Proteomes" id="UP000184387">
    <property type="component" value="Unassembled WGS sequence"/>
</dbReference>
<dbReference type="Pfam" id="PF01312">
    <property type="entry name" value="Bac_export_2"/>
    <property type="match status" value="1"/>
</dbReference>
<keyword evidence="5" id="KW-1185">Reference proteome</keyword>
<keyword evidence="3" id="KW-1133">Transmembrane helix</keyword>
<proteinExistence type="inferred from homology"/>
<dbReference type="InterPro" id="IPR029025">
    <property type="entry name" value="T3SS_substrate_exporter_C"/>
</dbReference>
<dbReference type="GO" id="GO:0005886">
    <property type="term" value="C:plasma membrane"/>
    <property type="evidence" value="ECO:0007669"/>
    <property type="project" value="TreeGrafter"/>
</dbReference>
<name>A0A1M6E8A0_9PROT</name>
<dbReference type="RefSeq" id="WP_073132492.1">
    <property type="nucleotide sequence ID" value="NZ_FQZF01000005.1"/>
</dbReference>
<feature type="compositionally biased region" description="Acidic residues" evidence="2">
    <location>
        <begin position="1"/>
        <end position="11"/>
    </location>
</feature>
<feature type="compositionally biased region" description="Basic and acidic residues" evidence="2">
    <location>
        <begin position="12"/>
        <end position="26"/>
    </location>
</feature>
<keyword evidence="4" id="KW-0282">Flagellum</keyword>
<keyword evidence="3" id="KW-0812">Transmembrane</keyword>
<dbReference type="SUPFAM" id="SSF160544">
    <property type="entry name" value="EscU C-terminal domain-like"/>
    <property type="match status" value="1"/>
</dbReference>
<sequence>MAEEGGDEAEDRQEAPSARRLEKAREDGQVAHSRELSGFAALLLAVLAAGIALPSLGRDLLRALRGILERGHELSPDQAAEVLLPSALVLLPVLAAAALGAVATTLLQTRGLVSAKGLAPQLSRLSPLAGLKRLLGSEGLIELLKTLLKVALVGAAIWHAAGTPELLEAVMHQPAAALLATIAEQGLRLVAATLAAFALLAGADLFLVHFRHLRRLRMSRQDMKEEAKDAEGDPHVKAKQKAIRQRQARQRMMAAVPKAAVIITNPTHYAVALGYEEGTSAAPKILAKGADEVAARIREKAKEAGVPLVSNPPLARALFKLDLDTEIPAEHYQAVAEIIAFIWRARSRPPA</sequence>
<dbReference type="Gene3D" id="3.40.1690.10">
    <property type="entry name" value="secretion proteins EscU"/>
    <property type="match status" value="1"/>
</dbReference>
<dbReference type="PANTHER" id="PTHR30531:SF12">
    <property type="entry name" value="FLAGELLAR BIOSYNTHETIC PROTEIN FLHB"/>
    <property type="match status" value="1"/>
</dbReference>
<keyword evidence="4" id="KW-0966">Cell projection</keyword>